<dbReference type="InterPro" id="IPR051536">
    <property type="entry name" value="UDG_Type-4/5"/>
</dbReference>
<proteinExistence type="inferred from homology"/>
<dbReference type="InterPro" id="IPR025404">
    <property type="entry name" value="DUF4130"/>
</dbReference>
<dbReference type="Pfam" id="PF13566">
    <property type="entry name" value="DUF4130"/>
    <property type="match status" value="1"/>
</dbReference>
<feature type="domain" description="Uracil-DNA glycosylase-like" evidence="10">
    <location>
        <begin position="343"/>
        <end position="506"/>
    </location>
</feature>
<dbReference type="InterPro" id="IPR005273">
    <property type="entry name" value="Ura-DNA_glyco_family4"/>
</dbReference>
<comment type="caution">
    <text evidence="11">The sequence shown here is derived from an EMBL/GenBank/DDBJ whole genome shotgun (WGS) entry which is preliminary data.</text>
</comment>
<organism evidence="11 12">
    <name type="scientific">Paraburkholderia metrosideri</name>
    <dbReference type="NCBI Taxonomy" id="580937"/>
    <lineage>
        <taxon>Bacteria</taxon>
        <taxon>Pseudomonadati</taxon>
        <taxon>Pseudomonadota</taxon>
        <taxon>Betaproteobacteria</taxon>
        <taxon>Burkholderiales</taxon>
        <taxon>Burkholderiaceae</taxon>
        <taxon>Paraburkholderia</taxon>
    </lineage>
</organism>
<name>A0ABN7HQK5_9BURK</name>
<evidence type="ECO:0000259" key="10">
    <source>
        <dbReference type="SMART" id="SM00986"/>
    </source>
</evidence>
<dbReference type="SMART" id="SM00986">
    <property type="entry name" value="UDG"/>
    <property type="match status" value="1"/>
</dbReference>
<dbReference type="SMART" id="SM00987">
    <property type="entry name" value="UreE_C"/>
    <property type="match status" value="1"/>
</dbReference>
<dbReference type="InterPro" id="IPR005122">
    <property type="entry name" value="Uracil-DNA_glycosylase-like"/>
</dbReference>
<evidence type="ECO:0000256" key="6">
    <source>
        <dbReference type="ARBA" id="ARBA00022801"/>
    </source>
</evidence>
<gene>
    <name evidence="11" type="ORF">LMG28140_02513</name>
</gene>
<dbReference type="CDD" id="cd10030">
    <property type="entry name" value="UDG-F4_TTUDGA_SPO1dp_like"/>
    <property type="match status" value="1"/>
</dbReference>
<protein>
    <recommendedName>
        <fullName evidence="2">Type-4 uracil-DNA glycosylase</fullName>
    </recommendedName>
</protein>
<keyword evidence="12" id="KW-1185">Reference proteome</keyword>
<evidence type="ECO:0000313" key="11">
    <source>
        <dbReference type="EMBL" id="CAD6531523.1"/>
    </source>
</evidence>
<keyword evidence="4" id="KW-0479">Metal-binding</keyword>
<keyword evidence="7" id="KW-0408">Iron</keyword>
<keyword evidence="8" id="KW-0411">Iron-sulfur</keyword>
<dbReference type="Gene3D" id="3.40.470.10">
    <property type="entry name" value="Uracil-DNA glycosylase-like domain"/>
    <property type="match status" value="1"/>
</dbReference>
<dbReference type="NCBIfam" id="TIGR03914">
    <property type="entry name" value="UDG_fam_dom"/>
    <property type="match status" value="1"/>
</dbReference>
<accession>A0ABN7HQK5</accession>
<dbReference type="Pfam" id="PF03167">
    <property type="entry name" value="UDG"/>
    <property type="match status" value="1"/>
</dbReference>
<keyword evidence="9" id="KW-0234">DNA repair</keyword>
<evidence type="ECO:0000256" key="4">
    <source>
        <dbReference type="ARBA" id="ARBA00022723"/>
    </source>
</evidence>
<evidence type="ECO:0000256" key="1">
    <source>
        <dbReference type="ARBA" id="ARBA00006521"/>
    </source>
</evidence>
<sequence length="541" mass="59247">MGLIPAHLQAHTVYPYSILSALLHGVPVSRRGALHVRMKRISIEPSFAAWRLAARELLRQRIEPGSVEWVEGGENAAESFTRQAASPVLVTPAIPRELLKWLKAAACFRAPDRWALLYRVLWRWTQGERAVVNPEDPDGALLAPRVQAVEQETGKLLGLTLFRRRDPAMGLPEFVGWSEPQHDVLAHVAELFVERMGESTWMLATPQGAVFWNGMLLRIRQPAVEENGPTAHVLSANALTGEAITSESTEALWLACYASACVSGTVPATISLRYWRMPPAGPPLPARVARERSRLGAQSAAVAVAQPPPVEYSAITPPLREPTGPLATCRRCALWRNAKQAVAGVGPAHATIMAIGEQPGEHENQHGKPFTGAAGQLLDIVLARAGLARDKLYLTYAVKHYKWETPNQQLQRQSGQRRVHRTPEPREVEACQFWLEQELSRVAPRVVVTLGATALKALTGAHVNLSEYLGQTITHGGHLIVPSWHPSYALRTVEAELREEVIATIVTAFRRAALLAAGAEPGWLGHSLIGEGEPIRETPPP</sequence>
<keyword evidence="5" id="KW-0227">DNA damage</keyword>
<reference evidence="11 12" key="1">
    <citation type="submission" date="2020-10" db="EMBL/GenBank/DDBJ databases">
        <authorList>
            <person name="Peeters C."/>
        </authorList>
    </citation>
    <scope>NUCLEOTIDE SEQUENCE [LARGE SCALE GENOMIC DNA]</scope>
    <source>
        <strain evidence="11 12">LMG 28140</strain>
    </source>
</reference>
<dbReference type="PANTHER" id="PTHR33693:SF9">
    <property type="entry name" value="TYPE-4 URACIL-DNA GLYCOSYLASE"/>
    <property type="match status" value="1"/>
</dbReference>
<keyword evidence="6" id="KW-0378">Hydrolase</keyword>
<evidence type="ECO:0000256" key="8">
    <source>
        <dbReference type="ARBA" id="ARBA00023014"/>
    </source>
</evidence>
<dbReference type="PANTHER" id="PTHR33693">
    <property type="entry name" value="TYPE-5 URACIL-DNA GLYCOSYLASE"/>
    <property type="match status" value="1"/>
</dbReference>
<evidence type="ECO:0000256" key="2">
    <source>
        <dbReference type="ARBA" id="ARBA00019403"/>
    </source>
</evidence>
<evidence type="ECO:0000256" key="7">
    <source>
        <dbReference type="ARBA" id="ARBA00023004"/>
    </source>
</evidence>
<dbReference type="EMBL" id="CAJHCP010000005">
    <property type="protein sequence ID" value="CAD6531523.1"/>
    <property type="molecule type" value="Genomic_DNA"/>
</dbReference>
<evidence type="ECO:0000256" key="9">
    <source>
        <dbReference type="ARBA" id="ARBA00023204"/>
    </source>
</evidence>
<evidence type="ECO:0000256" key="5">
    <source>
        <dbReference type="ARBA" id="ARBA00022763"/>
    </source>
</evidence>
<comment type="similarity">
    <text evidence="1">Belongs to the uracil-DNA glycosylase (UDG) superfamily. Type 4 (UDGa) family.</text>
</comment>
<dbReference type="Proteomes" id="UP000598032">
    <property type="component" value="Unassembled WGS sequence"/>
</dbReference>
<keyword evidence="3" id="KW-0004">4Fe-4S</keyword>
<evidence type="ECO:0000313" key="12">
    <source>
        <dbReference type="Proteomes" id="UP000598032"/>
    </source>
</evidence>
<evidence type="ECO:0000256" key="3">
    <source>
        <dbReference type="ARBA" id="ARBA00022485"/>
    </source>
</evidence>
<dbReference type="SUPFAM" id="SSF52141">
    <property type="entry name" value="Uracil-DNA glycosylase-like"/>
    <property type="match status" value="1"/>
</dbReference>
<dbReference type="InterPro" id="IPR036895">
    <property type="entry name" value="Uracil-DNA_glycosylase-like_sf"/>
</dbReference>